<proteinExistence type="predicted"/>
<feature type="region of interest" description="Disordered" evidence="1">
    <location>
        <begin position="359"/>
        <end position="412"/>
    </location>
</feature>
<sequence>MTTPLPRPNLFSSARRPAWLAWMMFACVVILPAGCRTAPKAVPVVDSRVRRLAEDGREQYAEGDIERAIAKYQSALLRAWAMDDPTESGNAAYNLAACLTSDGRSDLARDWLADAHHELGRGGQSRGNAWLLQARIATEQRRFNDAAYCLDQSTCSAAPCDDGDAKCGCPTADGCRQCPLEGVPCIGAKIQAKRADEECQHEFQAQIHLARARLAAEQFDLSAAARHFACGCELAGDVCSHELHAELHDVAALIHVAKEEYIQAASHFDREARHLRLAGNYREIPGTLELAAAAYQQAGSPHQAAERWNRVARIWIGRGDAKKAWTFLRTASETVDLCMVDDTDSIRIRLSLVAREIESQLSRQPSPSGQNPVDDTEADIEIDVHDDHDQRLPVPLSGAGHVADDVDEPPIR</sequence>
<dbReference type="AlphaFoldDB" id="A0A517N5E7"/>
<gene>
    <name evidence="2" type="ORF">K227x_07170</name>
</gene>
<dbReference type="EMBL" id="CP036525">
    <property type="protein sequence ID" value="QDT02341.1"/>
    <property type="molecule type" value="Genomic_DNA"/>
</dbReference>
<dbReference type="Proteomes" id="UP000318538">
    <property type="component" value="Chromosome"/>
</dbReference>
<evidence type="ECO:0000313" key="2">
    <source>
        <dbReference type="EMBL" id="QDT02341.1"/>
    </source>
</evidence>
<accession>A0A517N5E7</accession>
<name>A0A517N5E7_9BACT</name>
<evidence type="ECO:0008006" key="4">
    <source>
        <dbReference type="Google" id="ProtNLM"/>
    </source>
</evidence>
<feature type="compositionally biased region" description="Polar residues" evidence="1">
    <location>
        <begin position="359"/>
        <end position="373"/>
    </location>
</feature>
<evidence type="ECO:0000313" key="3">
    <source>
        <dbReference type="Proteomes" id="UP000318538"/>
    </source>
</evidence>
<dbReference type="SUPFAM" id="SSF48452">
    <property type="entry name" value="TPR-like"/>
    <property type="match status" value="2"/>
</dbReference>
<keyword evidence="3" id="KW-1185">Reference proteome</keyword>
<dbReference type="PROSITE" id="PS51257">
    <property type="entry name" value="PROKAR_LIPOPROTEIN"/>
    <property type="match status" value="1"/>
</dbReference>
<dbReference type="InterPro" id="IPR011990">
    <property type="entry name" value="TPR-like_helical_dom_sf"/>
</dbReference>
<feature type="compositionally biased region" description="Basic and acidic residues" evidence="1">
    <location>
        <begin position="382"/>
        <end position="391"/>
    </location>
</feature>
<protein>
    <recommendedName>
        <fullName evidence="4">Tetratricopeptide repeat protein</fullName>
    </recommendedName>
</protein>
<organism evidence="2 3">
    <name type="scientific">Rubripirellula lacrimiformis</name>
    <dbReference type="NCBI Taxonomy" id="1930273"/>
    <lineage>
        <taxon>Bacteria</taxon>
        <taxon>Pseudomonadati</taxon>
        <taxon>Planctomycetota</taxon>
        <taxon>Planctomycetia</taxon>
        <taxon>Pirellulales</taxon>
        <taxon>Pirellulaceae</taxon>
        <taxon>Rubripirellula</taxon>
    </lineage>
</organism>
<reference evidence="2 3" key="1">
    <citation type="submission" date="2019-02" db="EMBL/GenBank/DDBJ databases">
        <title>Deep-cultivation of Planctomycetes and their phenomic and genomic characterization uncovers novel biology.</title>
        <authorList>
            <person name="Wiegand S."/>
            <person name="Jogler M."/>
            <person name="Boedeker C."/>
            <person name="Pinto D."/>
            <person name="Vollmers J."/>
            <person name="Rivas-Marin E."/>
            <person name="Kohn T."/>
            <person name="Peeters S.H."/>
            <person name="Heuer A."/>
            <person name="Rast P."/>
            <person name="Oberbeckmann S."/>
            <person name="Bunk B."/>
            <person name="Jeske O."/>
            <person name="Meyerdierks A."/>
            <person name="Storesund J.E."/>
            <person name="Kallscheuer N."/>
            <person name="Luecker S."/>
            <person name="Lage O.M."/>
            <person name="Pohl T."/>
            <person name="Merkel B.J."/>
            <person name="Hornburger P."/>
            <person name="Mueller R.-W."/>
            <person name="Bruemmer F."/>
            <person name="Labrenz M."/>
            <person name="Spormann A.M."/>
            <person name="Op den Camp H."/>
            <person name="Overmann J."/>
            <person name="Amann R."/>
            <person name="Jetten M.S.M."/>
            <person name="Mascher T."/>
            <person name="Medema M.H."/>
            <person name="Devos D.P."/>
            <person name="Kaster A.-K."/>
            <person name="Ovreas L."/>
            <person name="Rohde M."/>
            <person name="Galperin M.Y."/>
            <person name="Jogler C."/>
        </authorList>
    </citation>
    <scope>NUCLEOTIDE SEQUENCE [LARGE SCALE GENOMIC DNA]</scope>
    <source>
        <strain evidence="2 3">K22_7</strain>
    </source>
</reference>
<evidence type="ECO:0000256" key="1">
    <source>
        <dbReference type="SAM" id="MobiDB-lite"/>
    </source>
</evidence>
<dbReference type="Gene3D" id="1.25.40.10">
    <property type="entry name" value="Tetratricopeptide repeat domain"/>
    <property type="match status" value="2"/>
</dbReference>
<dbReference type="KEGG" id="rlc:K227x_07170"/>